<proteinExistence type="predicted"/>
<dbReference type="Pfam" id="PF01569">
    <property type="entry name" value="PAP2"/>
    <property type="match status" value="1"/>
</dbReference>
<feature type="transmembrane region" description="Helical" evidence="1">
    <location>
        <begin position="31"/>
        <end position="52"/>
    </location>
</feature>
<dbReference type="PANTHER" id="PTHR14969:SF13">
    <property type="entry name" value="AT30094P"/>
    <property type="match status" value="1"/>
</dbReference>
<name>A0A6I6JFR6_9BACT</name>
<dbReference type="PANTHER" id="PTHR14969">
    <property type="entry name" value="SPHINGOSINE-1-PHOSPHATE PHOSPHOHYDROLASE"/>
    <property type="match status" value="1"/>
</dbReference>
<dbReference type="InterPro" id="IPR000326">
    <property type="entry name" value="PAP2/HPO"/>
</dbReference>
<keyword evidence="1" id="KW-1133">Transmembrane helix</keyword>
<protein>
    <submittedName>
        <fullName evidence="3">Phosphatase PAP2 family protein</fullName>
    </submittedName>
</protein>
<keyword evidence="4" id="KW-1185">Reference proteome</keyword>
<feature type="transmembrane region" description="Helical" evidence="1">
    <location>
        <begin position="168"/>
        <end position="189"/>
    </location>
</feature>
<dbReference type="KEGG" id="psel:GM415_16610"/>
<dbReference type="SUPFAM" id="SSF48317">
    <property type="entry name" value="Acid phosphatase/Vanadium-dependent haloperoxidase"/>
    <property type="match status" value="1"/>
</dbReference>
<dbReference type="SMART" id="SM00014">
    <property type="entry name" value="acidPPc"/>
    <property type="match status" value="1"/>
</dbReference>
<sequence length="199" mass="22534">MFFQNLPLDLDTFLFINQYLRCQLLDAAMPLFSSMGALLVLLAAALALALLFGGKRQIVFFLVLLAGMGVTDFTSNLVKKQVNRIRPLNAVAETYYQDNGDWKQRPSDFKRTKEVGRSYPSAHSANSMCLAVLAMLIWPALKRWPLVLPLLVGYSRIYLGKHYPTDVLAGWLYGVVTALAVWVIWQYGVRRFLPGMRRS</sequence>
<dbReference type="AlphaFoldDB" id="A0A6I6JFR6"/>
<evidence type="ECO:0000259" key="2">
    <source>
        <dbReference type="SMART" id="SM00014"/>
    </source>
</evidence>
<keyword evidence="1" id="KW-0472">Membrane</keyword>
<feature type="domain" description="Phosphatidic acid phosphatase type 2/haloperoxidase" evidence="2">
    <location>
        <begin position="61"/>
        <end position="182"/>
    </location>
</feature>
<feature type="transmembrane region" description="Helical" evidence="1">
    <location>
        <begin position="58"/>
        <end position="78"/>
    </location>
</feature>
<evidence type="ECO:0000256" key="1">
    <source>
        <dbReference type="SAM" id="Phobius"/>
    </source>
</evidence>
<dbReference type="Gene3D" id="1.20.144.10">
    <property type="entry name" value="Phosphatidic acid phosphatase type 2/haloperoxidase"/>
    <property type="match status" value="1"/>
</dbReference>
<gene>
    <name evidence="3" type="ORF">GM415_16610</name>
</gene>
<evidence type="ECO:0000313" key="3">
    <source>
        <dbReference type="EMBL" id="QGY41675.1"/>
    </source>
</evidence>
<dbReference type="Proteomes" id="UP000428328">
    <property type="component" value="Chromosome"/>
</dbReference>
<accession>A0A6I6JFR6</accession>
<reference evidence="3 4" key="1">
    <citation type="submission" date="2019-11" db="EMBL/GenBank/DDBJ databases">
        <authorList>
            <person name="Zheng R.K."/>
            <person name="Sun C.M."/>
        </authorList>
    </citation>
    <scope>NUCLEOTIDE SEQUENCE [LARGE SCALE GENOMIC DNA]</scope>
    <source>
        <strain evidence="3 4">SRB007</strain>
    </source>
</reference>
<dbReference type="RefSeq" id="WP_158950152.1">
    <property type="nucleotide sequence ID" value="NZ_CP046400.1"/>
</dbReference>
<evidence type="ECO:0000313" key="4">
    <source>
        <dbReference type="Proteomes" id="UP000428328"/>
    </source>
</evidence>
<keyword evidence="1" id="KW-0812">Transmembrane</keyword>
<organism evidence="3 4">
    <name type="scientific">Pseudodesulfovibrio cashew</name>
    <dbReference type="NCBI Taxonomy" id="2678688"/>
    <lineage>
        <taxon>Bacteria</taxon>
        <taxon>Pseudomonadati</taxon>
        <taxon>Thermodesulfobacteriota</taxon>
        <taxon>Desulfovibrionia</taxon>
        <taxon>Desulfovibrionales</taxon>
        <taxon>Desulfovibrionaceae</taxon>
    </lineage>
</organism>
<dbReference type="EMBL" id="CP046400">
    <property type="protein sequence ID" value="QGY41675.1"/>
    <property type="molecule type" value="Genomic_DNA"/>
</dbReference>
<feature type="transmembrane region" description="Helical" evidence="1">
    <location>
        <begin position="119"/>
        <end position="141"/>
    </location>
</feature>
<dbReference type="InterPro" id="IPR036938">
    <property type="entry name" value="PAP2/HPO_sf"/>
</dbReference>